<sequence>MINKKIYGLTGMSGAGKSTVCDSFESAGFLIIDCDRLAREVVRKGRPCLDKLHRLFGDSVITKDGELDRKATGNIVFSHSDKLALLNNTIYPYITYEVISMCGNTDKHFVLLDAPTLFESGIDFICDGIISVTCDKEKSIQRIMLRDNITRDSAEKRLGSQHGAEYYKSKSDFCIENNGDIDTLKAKADATARKIINGN</sequence>
<keyword evidence="1 3" id="KW-0547">Nucleotide-binding</keyword>
<comment type="catalytic activity">
    <reaction evidence="3">
        <text>3'-dephospho-CoA + ATP = ADP + CoA + H(+)</text>
        <dbReference type="Rhea" id="RHEA:18245"/>
        <dbReference type="ChEBI" id="CHEBI:15378"/>
        <dbReference type="ChEBI" id="CHEBI:30616"/>
        <dbReference type="ChEBI" id="CHEBI:57287"/>
        <dbReference type="ChEBI" id="CHEBI:57328"/>
        <dbReference type="ChEBI" id="CHEBI:456216"/>
        <dbReference type="EC" id="2.7.1.24"/>
    </reaction>
</comment>
<accession>A0AAW6CXI9</accession>
<reference evidence="5" key="1">
    <citation type="submission" date="2023-01" db="EMBL/GenBank/DDBJ databases">
        <title>Human gut microbiome strain richness.</title>
        <authorList>
            <person name="Chen-Liaw A."/>
        </authorList>
    </citation>
    <scope>NUCLEOTIDE SEQUENCE</scope>
    <source>
        <strain evidence="5">1001283st1_G1_1001283B150217_161031</strain>
    </source>
</reference>
<dbReference type="EMBL" id="JAQLXW010000011">
    <property type="protein sequence ID" value="MDB8004166.1"/>
    <property type="molecule type" value="Genomic_DNA"/>
</dbReference>
<keyword evidence="3 5" id="KW-0418">Kinase</keyword>
<keyword evidence="3" id="KW-0173">Coenzyme A biosynthesis</keyword>
<name>A0AAW6CXI9_9FIRM</name>
<dbReference type="Pfam" id="PF01121">
    <property type="entry name" value="CoaE"/>
    <property type="match status" value="1"/>
</dbReference>
<dbReference type="GO" id="GO:0005524">
    <property type="term" value="F:ATP binding"/>
    <property type="evidence" value="ECO:0007669"/>
    <property type="project" value="UniProtKB-UniRule"/>
</dbReference>
<dbReference type="GO" id="GO:0004140">
    <property type="term" value="F:dephospho-CoA kinase activity"/>
    <property type="evidence" value="ECO:0007669"/>
    <property type="project" value="UniProtKB-UniRule"/>
</dbReference>
<comment type="caution">
    <text evidence="5">The sequence shown here is derived from an EMBL/GenBank/DDBJ whole genome shotgun (WGS) entry which is preliminary data.</text>
</comment>
<comment type="pathway">
    <text evidence="3">Cofactor biosynthesis; coenzyme A biosynthesis; CoA from (R)-pantothenate: step 5/5.</text>
</comment>
<protein>
    <recommendedName>
        <fullName evidence="3 4">Dephospho-CoA kinase</fullName>
        <ecNumber evidence="3 4">2.7.1.24</ecNumber>
    </recommendedName>
    <alternativeName>
        <fullName evidence="3">Dephosphocoenzyme A kinase</fullName>
    </alternativeName>
</protein>
<dbReference type="NCBIfam" id="TIGR00152">
    <property type="entry name" value="dephospho-CoA kinase"/>
    <property type="match status" value="1"/>
</dbReference>
<comment type="similarity">
    <text evidence="3">Belongs to the CoaE family.</text>
</comment>
<proteinExistence type="inferred from homology"/>
<dbReference type="EC" id="2.7.1.24" evidence="3 4"/>
<gene>
    <name evidence="3 5" type="primary">coaE</name>
    <name evidence="5" type="ORF">PNE09_08820</name>
</gene>
<dbReference type="PANTHER" id="PTHR10695">
    <property type="entry name" value="DEPHOSPHO-COA KINASE-RELATED"/>
    <property type="match status" value="1"/>
</dbReference>
<dbReference type="PANTHER" id="PTHR10695:SF46">
    <property type="entry name" value="BIFUNCTIONAL COENZYME A SYNTHASE-RELATED"/>
    <property type="match status" value="1"/>
</dbReference>
<dbReference type="InterPro" id="IPR001977">
    <property type="entry name" value="Depp_CoAkinase"/>
</dbReference>
<evidence type="ECO:0000256" key="1">
    <source>
        <dbReference type="ARBA" id="ARBA00022741"/>
    </source>
</evidence>
<keyword evidence="2 3" id="KW-0067">ATP-binding</keyword>
<evidence type="ECO:0000313" key="5">
    <source>
        <dbReference type="EMBL" id="MDB8004166.1"/>
    </source>
</evidence>
<comment type="function">
    <text evidence="3">Catalyzes the phosphorylation of the 3'-hydroxyl group of dephosphocoenzyme A to form coenzyme A.</text>
</comment>
<comment type="subcellular location">
    <subcellularLocation>
        <location evidence="3">Cytoplasm</location>
    </subcellularLocation>
</comment>
<dbReference type="CDD" id="cd02022">
    <property type="entry name" value="DPCK"/>
    <property type="match status" value="1"/>
</dbReference>
<evidence type="ECO:0000256" key="4">
    <source>
        <dbReference type="NCBIfam" id="TIGR00152"/>
    </source>
</evidence>
<dbReference type="Gene3D" id="3.40.50.300">
    <property type="entry name" value="P-loop containing nucleotide triphosphate hydrolases"/>
    <property type="match status" value="1"/>
</dbReference>
<keyword evidence="3 5" id="KW-0808">Transferase</keyword>
<dbReference type="Proteomes" id="UP001210809">
    <property type="component" value="Unassembled WGS sequence"/>
</dbReference>
<dbReference type="PROSITE" id="PS51219">
    <property type="entry name" value="DPCK"/>
    <property type="match status" value="1"/>
</dbReference>
<dbReference type="InterPro" id="IPR027417">
    <property type="entry name" value="P-loop_NTPase"/>
</dbReference>
<dbReference type="GO" id="GO:0015937">
    <property type="term" value="P:coenzyme A biosynthetic process"/>
    <property type="evidence" value="ECO:0007669"/>
    <property type="project" value="UniProtKB-UniRule"/>
</dbReference>
<evidence type="ECO:0000313" key="6">
    <source>
        <dbReference type="Proteomes" id="UP001210809"/>
    </source>
</evidence>
<organism evidence="5 6">
    <name type="scientific">[Eubacterium] siraeum</name>
    <dbReference type="NCBI Taxonomy" id="39492"/>
    <lineage>
        <taxon>Bacteria</taxon>
        <taxon>Bacillati</taxon>
        <taxon>Bacillota</taxon>
        <taxon>Clostridia</taxon>
        <taxon>Eubacteriales</taxon>
        <taxon>Oscillospiraceae</taxon>
        <taxon>Oscillospiraceae incertae sedis</taxon>
    </lineage>
</organism>
<dbReference type="AlphaFoldDB" id="A0AAW6CXI9"/>
<keyword evidence="3" id="KW-0963">Cytoplasm</keyword>
<dbReference type="GO" id="GO:0005737">
    <property type="term" value="C:cytoplasm"/>
    <property type="evidence" value="ECO:0007669"/>
    <property type="project" value="UniProtKB-SubCell"/>
</dbReference>
<dbReference type="SUPFAM" id="SSF52540">
    <property type="entry name" value="P-loop containing nucleoside triphosphate hydrolases"/>
    <property type="match status" value="1"/>
</dbReference>
<dbReference type="HAMAP" id="MF_00376">
    <property type="entry name" value="Dephospho_CoA_kinase"/>
    <property type="match status" value="1"/>
</dbReference>
<feature type="binding site" evidence="3">
    <location>
        <begin position="14"/>
        <end position="19"/>
    </location>
    <ligand>
        <name>ATP</name>
        <dbReference type="ChEBI" id="CHEBI:30616"/>
    </ligand>
</feature>
<evidence type="ECO:0000256" key="2">
    <source>
        <dbReference type="ARBA" id="ARBA00022840"/>
    </source>
</evidence>
<evidence type="ECO:0000256" key="3">
    <source>
        <dbReference type="HAMAP-Rule" id="MF_00376"/>
    </source>
</evidence>